<evidence type="ECO:0000313" key="4">
    <source>
        <dbReference type="Proteomes" id="UP000621516"/>
    </source>
</evidence>
<keyword evidence="1" id="KW-0175">Coiled coil</keyword>
<reference evidence="3 4" key="1">
    <citation type="journal article" date="2018" name="J. Microbiol.">
        <title>Aestuariibaculum marinum sp. nov., a marine bacterium isolated from seawater in South Korea.</title>
        <authorList>
            <person name="Choi J."/>
            <person name="Lee D."/>
            <person name="Jang J.H."/>
            <person name="Cha S."/>
            <person name="Seo T."/>
        </authorList>
    </citation>
    <scope>NUCLEOTIDE SEQUENCE [LARGE SCALE GENOMIC DNA]</scope>
    <source>
        <strain evidence="3 4">IP7</strain>
    </source>
</reference>
<proteinExistence type="predicted"/>
<name>A0A8J6PVX5_9FLAO</name>
<organism evidence="3 4">
    <name type="scientific">Aestuariibaculum marinum</name>
    <dbReference type="NCBI Taxonomy" id="2683592"/>
    <lineage>
        <taxon>Bacteria</taxon>
        <taxon>Pseudomonadati</taxon>
        <taxon>Bacteroidota</taxon>
        <taxon>Flavobacteriia</taxon>
        <taxon>Flavobacteriales</taxon>
        <taxon>Flavobacteriaceae</taxon>
    </lineage>
</organism>
<keyword evidence="4" id="KW-1185">Reference proteome</keyword>
<evidence type="ECO:0000256" key="1">
    <source>
        <dbReference type="SAM" id="Coils"/>
    </source>
</evidence>
<feature type="transmembrane region" description="Helical" evidence="2">
    <location>
        <begin position="45"/>
        <end position="65"/>
    </location>
</feature>
<dbReference type="EMBL" id="JACVXD010000006">
    <property type="protein sequence ID" value="MBD0824690.1"/>
    <property type="molecule type" value="Genomic_DNA"/>
</dbReference>
<keyword evidence="2" id="KW-0812">Transmembrane</keyword>
<evidence type="ECO:0000256" key="2">
    <source>
        <dbReference type="SAM" id="Phobius"/>
    </source>
</evidence>
<sequence length="245" mass="28169">MARTDFEKHIKEKLEDRKIHPSREAWNTLAERLDANEKKLNDKGYWWLGIAASFIGILFFVTLFIKTEDAESVIVDNPKEIKQNDPVEVIAIENDTLKIEEHHSNKTLQESVLKKQNEIIAKQEEPVIIAKEESVTPEDLQKANRQLKKELSFEDQKVEEVIAKVNDLMTQNKDVTEDEIEALLIEAQRSINRERIINQSTGIVDADLLLQDVETDLDQSFRSKVFEAIKTSFGTVKTAVAQRNQ</sequence>
<gene>
    <name evidence="3" type="ORF">ICJ85_11755</name>
</gene>
<keyword evidence="2" id="KW-0472">Membrane</keyword>
<dbReference type="Proteomes" id="UP000621516">
    <property type="component" value="Unassembled WGS sequence"/>
</dbReference>
<feature type="coiled-coil region" evidence="1">
    <location>
        <begin position="105"/>
        <end position="186"/>
    </location>
</feature>
<comment type="caution">
    <text evidence="3">The sequence shown here is derived from an EMBL/GenBank/DDBJ whole genome shotgun (WGS) entry which is preliminary data.</text>
</comment>
<protein>
    <submittedName>
        <fullName evidence="3">Uncharacterized protein</fullName>
    </submittedName>
</protein>
<dbReference type="AlphaFoldDB" id="A0A8J6PVX5"/>
<accession>A0A8J6PVX5</accession>
<dbReference type="RefSeq" id="WP_188223985.1">
    <property type="nucleotide sequence ID" value="NZ_JACVXD010000006.1"/>
</dbReference>
<evidence type="ECO:0000313" key="3">
    <source>
        <dbReference type="EMBL" id="MBD0824690.1"/>
    </source>
</evidence>
<keyword evidence="2" id="KW-1133">Transmembrane helix</keyword>